<keyword evidence="1" id="KW-0805">Transcription regulation</keyword>
<dbReference type="CDD" id="cd01104">
    <property type="entry name" value="HTH_MlrA-CarA"/>
    <property type="match status" value="1"/>
</dbReference>
<keyword evidence="2" id="KW-0238">DNA-binding</keyword>
<dbReference type="RefSeq" id="WP_309653426.1">
    <property type="nucleotide sequence ID" value="NZ_JARWAK010000012.1"/>
</dbReference>
<dbReference type="Pfam" id="PF13411">
    <property type="entry name" value="MerR_1"/>
    <property type="match status" value="1"/>
</dbReference>
<evidence type="ECO:0000259" key="4">
    <source>
        <dbReference type="PROSITE" id="PS50937"/>
    </source>
</evidence>
<accession>A0ABU1G4K8</accession>
<dbReference type="PANTHER" id="PTHR30204:SF67">
    <property type="entry name" value="HTH-TYPE TRANSCRIPTIONAL REGULATOR MLRA-RELATED"/>
    <property type="match status" value="1"/>
</dbReference>
<comment type="caution">
    <text evidence="5">The sequence shown here is derived from an EMBL/GenBank/DDBJ whole genome shotgun (WGS) entry which is preliminary data.</text>
</comment>
<evidence type="ECO:0000256" key="1">
    <source>
        <dbReference type="ARBA" id="ARBA00023015"/>
    </source>
</evidence>
<evidence type="ECO:0000313" key="5">
    <source>
        <dbReference type="EMBL" id="MDR5867846.1"/>
    </source>
</evidence>
<evidence type="ECO:0000313" key="6">
    <source>
        <dbReference type="Proteomes" id="UP001264519"/>
    </source>
</evidence>
<feature type="domain" description="HTH merR-type" evidence="4">
    <location>
        <begin position="13"/>
        <end position="82"/>
    </location>
</feature>
<keyword evidence="6" id="KW-1185">Reference proteome</keyword>
<gene>
    <name evidence="5" type="ORF">QC818_13725</name>
</gene>
<dbReference type="EMBL" id="JARWAK010000012">
    <property type="protein sequence ID" value="MDR5867846.1"/>
    <property type="molecule type" value="Genomic_DNA"/>
</dbReference>
<dbReference type="SUPFAM" id="SSF46955">
    <property type="entry name" value="Putative DNA-binding domain"/>
    <property type="match status" value="1"/>
</dbReference>
<dbReference type="Proteomes" id="UP001264519">
    <property type="component" value="Unassembled WGS sequence"/>
</dbReference>
<dbReference type="InterPro" id="IPR047057">
    <property type="entry name" value="MerR_fam"/>
</dbReference>
<dbReference type="InterPro" id="IPR000551">
    <property type="entry name" value="MerR-type_HTH_dom"/>
</dbReference>
<reference evidence="5 6" key="1">
    <citation type="submission" date="2023-04" db="EMBL/GenBank/DDBJ databases">
        <title>A long-awaited taxogenomic arrangement of the family Halomonadaceae.</title>
        <authorList>
            <person name="De La Haba R."/>
            <person name="Chuvochina M."/>
            <person name="Wittouck S."/>
            <person name="Arahal D.R."/>
            <person name="Sanchez-Porro C."/>
            <person name="Hugenholtz P."/>
            <person name="Ventosa A."/>
        </authorList>
    </citation>
    <scope>NUCLEOTIDE SEQUENCE [LARGE SCALE GENOMIC DNA]</scope>
    <source>
        <strain evidence="5 6">DSM 23530</strain>
    </source>
</reference>
<dbReference type="InterPro" id="IPR009061">
    <property type="entry name" value="DNA-bd_dom_put_sf"/>
</dbReference>
<dbReference type="Gene3D" id="1.10.1660.10">
    <property type="match status" value="1"/>
</dbReference>
<sequence length="302" mass="33648">MSDQANHPADTPLYPIREVSRLTGVNAVTLRAWERRYGLIQPRRTPKGHRLYAKEDIARVERILQWLNRGVPVSQVRELLEQPEAVEAPPPAAGDWQSQRQQLIAAVEALDLERLEALFNQALALYPVTPCLEELWQPVIRDLEERWDDRLGADLQRRTLEAFLRTRIGTRLYHANAQAGGPRLLVLPLPDDGPLWGLLAALAAADRGFRVQWLDAAPPLQELPLAAERLHADALLLTSGKAEKADLVRRQLPRLAEQLDAPLALCGPVARIRRGDLEGSGVEVLGDDLPSAMTRLQSLIPA</sequence>
<name>A0ABU1G4K8_9GAMM</name>
<dbReference type="PROSITE" id="PS50937">
    <property type="entry name" value="HTH_MERR_2"/>
    <property type="match status" value="1"/>
</dbReference>
<dbReference type="PANTHER" id="PTHR30204">
    <property type="entry name" value="REDOX-CYCLING DRUG-SENSING TRANSCRIPTIONAL ACTIVATOR SOXR"/>
    <property type="match status" value="1"/>
</dbReference>
<organism evidence="5 6">
    <name type="scientific">Halomonas koreensis</name>
    <dbReference type="NCBI Taxonomy" id="245385"/>
    <lineage>
        <taxon>Bacteria</taxon>
        <taxon>Pseudomonadati</taxon>
        <taxon>Pseudomonadota</taxon>
        <taxon>Gammaproteobacteria</taxon>
        <taxon>Oceanospirillales</taxon>
        <taxon>Halomonadaceae</taxon>
        <taxon>Halomonas</taxon>
    </lineage>
</organism>
<dbReference type="InterPro" id="IPR036594">
    <property type="entry name" value="Meth_synthase_dom"/>
</dbReference>
<evidence type="ECO:0000256" key="3">
    <source>
        <dbReference type="ARBA" id="ARBA00023163"/>
    </source>
</evidence>
<evidence type="ECO:0000256" key="2">
    <source>
        <dbReference type="ARBA" id="ARBA00023125"/>
    </source>
</evidence>
<protein>
    <submittedName>
        <fullName evidence="5">MerR family transcriptional regulator</fullName>
    </submittedName>
</protein>
<dbReference type="SMART" id="SM00422">
    <property type="entry name" value="HTH_MERR"/>
    <property type="match status" value="1"/>
</dbReference>
<keyword evidence="3" id="KW-0804">Transcription</keyword>
<dbReference type="Gene3D" id="1.10.1240.10">
    <property type="entry name" value="Methionine synthase domain"/>
    <property type="match status" value="1"/>
</dbReference>
<proteinExistence type="predicted"/>